<feature type="transmembrane region" description="Helical" evidence="7">
    <location>
        <begin position="119"/>
        <end position="143"/>
    </location>
</feature>
<dbReference type="InterPro" id="IPR007593">
    <property type="entry name" value="CD225/Dispanin_fam"/>
</dbReference>
<accession>A0A210PNF1</accession>
<dbReference type="Pfam" id="PF04505">
    <property type="entry name" value="CD225"/>
    <property type="match status" value="1"/>
</dbReference>
<evidence type="ECO:0000256" key="1">
    <source>
        <dbReference type="ARBA" id="ARBA00004370"/>
    </source>
</evidence>
<dbReference type="AlphaFoldDB" id="A0A210PNF1"/>
<keyword evidence="9" id="KW-1185">Reference proteome</keyword>
<sequence>MSEYHQFTNEDSRPCSPSLLQAERSADCPPPYFPPTDEGNAQYTWGYRPACHQSVTSLLPIDGPRPPPYIDNDTPPPFILQDTENGHPTNNAPTNDTSVTIQQPNGTELPPVTSTPNDYLGWSICGCLCCVWSIGICAIFSSYDSRRAAYEGDMVNAKTSSLCALRLNVINMVLGVVLMTYCLLRFGLGV</sequence>
<dbReference type="STRING" id="6573.A0A210PNF1"/>
<evidence type="ECO:0000256" key="5">
    <source>
        <dbReference type="ARBA" id="ARBA00023136"/>
    </source>
</evidence>
<keyword evidence="4 7" id="KW-1133">Transmembrane helix</keyword>
<proteinExistence type="inferred from homology"/>
<name>A0A210PNF1_MIZYE</name>
<evidence type="ECO:0000256" key="4">
    <source>
        <dbReference type="ARBA" id="ARBA00022989"/>
    </source>
</evidence>
<comment type="subcellular location">
    <subcellularLocation>
        <location evidence="1">Membrane</location>
    </subcellularLocation>
</comment>
<dbReference type="InterPro" id="IPR051423">
    <property type="entry name" value="CD225/Dispanin"/>
</dbReference>
<evidence type="ECO:0000313" key="8">
    <source>
        <dbReference type="EMBL" id="OWF37997.1"/>
    </source>
</evidence>
<reference evidence="8 9" key="1">
    <citation type="journal article" date="2017" name="Nat. Ecol. Evol.">
        <title>Scallop genome provides insights into evolution of bilaterian karyotype and development.</title>
        <authorList>
            <person name="Wang S."/>
            <person name="Zhang J."/>
            <person name="Jiao W."/>
            <person name="Li J."/>
            <person name="Xun X."/>
            <person name="Sun Y."/>
            <person name="Guo X."/>
            <person name="Huan P."/>
            <person name="Dong B."/>
            <person name="Zhang L."/>
            <person name="Hu X."/>
            <person name="Sun X."/>
            <person name="Wang J."/>
            <person name="Zhao C."/>
            <person name="Wang Y."/>
            <person name="Wang D."/>
            <person name="Huang X."/>
            <person name="Wang R."/>
            <person name="Lv J."/>
            <person name="Li Y."/>
            <person name="Zhang Z."/>
            <person name="Liu B."/>
            <person name="Lu W."/>
            <person name="Hui Y."/>
            <person name="Liang J."/>
            <person name="Zhou Z."/>
            <person name="Hou R."/>
            <person name="Li X."/>
            <person name="Liu Y."/>
            <person name="Li H."/>
            <person name="Ning X."/>
            <person name="Lin Y."/>
            <person name="Zhao L."/>
            <person name="Xing Q."/>
            <person name="Dou J."/>
            <person name="Li Y."/>
            <person name="Mao J."/>
            <person name="Guo H."/>
            <person name="Dou H."/>
            <person name="Li T."/>
            <person name="Mu C."/>
            <person name="Jiang W."/>
            <person name="Fu Q."/>
            <person name="Fu X."/>
            <person name="Miao Y."/>
            <person name="Liu J."/>
            <person name="Yu Q."/>
            <person name="Li R."/>
            <person name="Liao H."/>
            <person name="Li X."/>
            <person name="Kong Y."/>
            <person name="Jiang Z."/>
            <person name="Chourrout D."/>
            <person name="Li R."/>
            <person name="Bao Z."/>
        </authorList>
    </citation>
    <scope>NUCLEOTIDE SEQUENCE [LARGE SCALE GENOMIC DNA]</scope>
    <source>
        <strain evidence="8 9">PY_sf001</strain>
    </source>
</reference>
<evidence type="ECO:0000256" key="7">
    <source>
        <dbReference type="SAM" id="Phobius"/>
    </source>
</evidence>
<dbReference type="OrthoDB" id="10038436at2759"/>
<dbReference type="Proteomes" id="UP000242188">
    <property type="component" value="Unassembled WGS sequence"/>
</dbReference>
<gene>
    <name evidence="8" type="ORF">KP79_PYT14317</name>
</gene>
<comment type="similarity">
    <text evidence="2">Belongs to the CD225/Dispanin family.</text>
</comment>
<evidence type="ECO:0000256" key="6">
    <source>
        <dbReference type="SAM" id="MobiDB-lite"/>
    </source>
</evidence>
<feature type="transmembrane region" description="Helical" evidence="7">
    <location>
        <begin position="164"/>
        <end position="188"/>
    </location>
</feature>
<dbReference type="PANTHER" id="PTHR14948:SF25">
    <property type="entry name" value="DUF4190 DOMAIN-CONTAINING PROTEIN"/>
    <property type="match status" value="1"/>
</dbReference>
<evidence type="ECO:0000313" key="9">
    <source>
        <dbReference type="Proteomes" id="UP000242188"/>
    </source>
</evidence>
<comment type="caution">
    <text evidence="8">The sequence shown here is derived from an EMBL/GenBank/DDBJ whole genome shotgun (WGS) entry which is preliminary data.</text>
</comment>
<feature type="region of interest" description="Disordered" evidence="6">
    <location>
        <begin position="1"/>
        <end position="35"/>
    </location>
</feature>
<keyword evidence="3 7" id="KW-0812">Transmembrane</keyword>
<evidence type="ECO:0000256" key="2">
    <source>
        <dbReference type="ARBA" id="ARBA00006843"/>
    </source>
</evidence>
<dbReference type="EMBL" id="NEDP02005575">
    <property type="protein sequence ID" value="OWF37997.1"/>
    <property type="molecule type" value="Genomic_DNA"/>
</dbReference>
<dbReference type="PANTHER" id="PTHR14948">
    <property type="entry name" value="NG5"/>
    <property type="match status" value="1"/>
</dbReference>
<evidence type="ECO:0000256" key="3">
    <source>
        <dbReference type="ARBA" id="ARBA00022692"/>
    </source>
</evidence>
<protein>
    <submittedName>
        <fullName evidence="8">Synapse differentiation-inducing gene protein 1</fullName>
    </submittedName>
</protein>
<keyword evidence="5 7" id="KW-0472">Membrane</keyword>
<organism evidence="8 9">
    <name type="scientific">Mizuhopecten yessoensis</name>
    <name type="common">Japanese scallop</name>
    <name type="synonym">Patinopecten yessoensis</name>
    <dbReference type="NCBI Taxonomy" id="6573"/>
    <lineage>
        <taxon>Eukaryota</taxon>
        <taxon>Metazoa</taxon>
        <taxon>Spiralia</taxon>
        <taxon>Lophotrochozoa</taxon>
        <taxon>Mollusca</taxon>
        <taxon>Bivalvia</taxon>
        <taxon>Autobranchia</taxon>
        <taxon>Pteriomorphia</taxon>
        <taxon>Pectinida</taxon>
        <taxon>Pectinoidea</taxon>
        <taxon>Pectinidae</taxon>
        <taxon>Mizuhopecten</taxon>
    </lineage>
</organism>
<dbReference type="GO" id="GO:0016020">
    <property type="term" value="C:membrane"/>
    <property type="evidence" value="ECO:0007669"/>
    <property type="project" value="UniProtKB-SubCell"/>
</dbReference>